<evidence type="ECO:0000256" key="8">
    <source>
        <dbReference type="SAM" id="MobiDB-lite"/>
    </source>
</evidence>
<dbReference type="SUPFAM" id="SSF57701">
    <property type="entry name" value="Zn2/Cys6 DNA-binding domain"/>
    <property type="match status" value="1"/>
</dbReference>
<evidence type="ECO:0000256" key="6">
    <source>
        <dbReference type="ARBA" id="ARBA00023163"/>
    </source>
</evidence>
<dbReference type="GO" id="GO:0000981">
    <property type="term" value="F:DNA-binding transcription factor activity, RNA polymerase II-specific"/>
    <property type="evidence" value="ECO:0007669"/>
    <property type="project" value="InterPro"/>
</dbReference>
<dbReference type="GeneID" id="34524330"/>
<dbReference type="PANTHER" id="PTHR31845:SF6">
    <property type="entry name" value="TRANSCRIPTION FACTOR SEF1-RELATED"/>
    <property type="match status" value="1"/>
</dbReference>
<dbReference type="GO" id="GO:0006351">
    <property type="term" value="P:DNA-templated transcription"/>
    <property type="evidence" value="ECO:0007669"/>
    <property type="project" value="InterPro"/>
</dbReference>
<keyword evidence="7" id="KW-0539">Nucleus</keyword>
<dbReference type="Gene3D" id="4.10.240.10">
    <property type="entry name" value="Zn(2)-C6 fungal-type DNA-binding domain"/>
    <property type="match status" value="1"/>
</dbReference>
<dbReference type="eggNOG" id="ENOG502QR4T">
    <property type="taxonomic scope" value="Eukaryota"/>
</dbReference>
<dbReference type="KEGG" id="kng:KNAG_0B02380"/>
<feature type="region of interest" description="Disordered" evidence="8">
    <location>
        <begin position="886"/>
        <end position="905"/>
    </location>
</feature>
<dbReference type="PANTHER" id="PTHR31845">
    <property type="entry name" value="FINGER DOMAIN PROTEIN, PUTATIVE-RELATED"/>
    <property type="match status" value="1"/>
</dbReference>
<dbReference type="InterPro" id="IPR036864">
    <property type="entry name" value="Zn2-C6_fun-type_DNA-bd_sf"/>
</dbReference>
<reference evidence="10 11" key="1">
    <citation type="journal article" date="2011" name="Proc. Natl. Acad. Sci. U.S.A.">
        <title>Evolutionary erosion of yeast sex chromosomes by mating-type switching accidents.</title>
        <authorList>
            <person name="Gordon J.L."/>
            <person name="Armisen D."/>
            <person name="Proux-Wera E."/>
            <person name="Oheigeartaigh S.S."/>
            <person name="Byrne K.P."/>
            <person name="Wolfe K.H."/>
        </authorList>
    </citation>
    <scope>NUCLEOTIDE SEQUENCE [LARGE SCALE GENOMIC DNA]</scope>
    <source>
        <strain evidence="11">ATCC MYA-139 / BCRC 22969 / CBS 8797 / CCRC 22969 / KCTC 17520 / NBRC 10181 / NCYC 3082</strain>
    </source>
</reference>
<sequence>MSTFSSPKGERYEMDNDNTGPKPKRQKLTDSVHSSMSPASQGVTTGNKPLQLATANHRPVTSCSHCRQHKIKCDANQSFPAPCSRCRKYQLHCEIDPQFKPQKGSQIHVMMKDIDDLKVKVESLLGNQVVLANSLKQSDAGQEILSKLQMLDPTSFRDSHKKMIIKNDPNDLESAKNIAPNEDQSTSTAERNSQSGKISVQTYLASEPNLLQTQRNLLQGASVGVRDSGNPASLPTLLNDSAPLNVSNEKLPVALKMALKTNYGPQPRAATREGTPLNLVEISNNEATLGHERVSPGPNTGKRPNIVTTTTTQPLPSPHEINLENIDEFVIGDVRIPIDQANELHSVFVRDYLPFLPIMFTNSATELYSQSQLLFWTVMLTACLSDSEPSLYVKLSSLIKQLAVETCWIRTPRSTHISQALLVLSMWPLPNQKVLDDCSYRFVNLAKSLSYQLGLHRGEFIWEFTRTQTSMPNAEKWRTRTWLGVYFAEICWASILGLPPTSQVDYLVETARSSEVETSEHNAAITESEETGVQPIKTKLPLRFKKMISLATYQLKLCNVMGSSVSSPDGLVEPKDRAGSLSILERELERLNKEQDYESDIAVHIYYLYVRLMVCCFAFLPGTPIEDQSHYVTEAYFCATKTVTLLNVLLETKSLISLPIYLRQSVSFAALILFKLQLNPLMINRYLNSTRQSIVTVHRLFRNQLTAWATGVENDISRTATMLEKLNMVLITHPEVFTEEVGIISRIRSHLTGSLFYDLVWCVHEARRRETDPNYKKVEGTDNDDETSQRNKIFPLPLYTHILREDFRTVTQTTPNGTTVTTLVPTENALEQSEESGKVHKNSDGTIAAINGIPLSMLDETGSVRFDNSLSNSDVSGFIDNTGGGVSTSKTKSNNGQPVWNSGPDFGNQPNIPGAKFSANAMKTQQNPEPIISPAVRRLGKSQSLFAPNTVANNRLVNRVGVSSSLSQPSPANNASNDVKNSAFNSLLGPMGTSFSNLNSLLGSKSHPSTPKASGSTITQNAKSKMDDDANHLNTFFQQQGLGWTEGNLNTDDLFGWFDNVNTQPEF</sequence>
<keyword evidence="11" id="KW-1185">Reference proteome</keyword>
<dbReference type="OrthoDB" id="3163292at2759"/>
<dbReference type="GO" id="GO:0008270">
    <property type="term" value="F:zinc ion binding"/>
    <property type="evidence" value="ECO:0007669"/>
    <property type="project" value="InterPro"/>
</dbReference>
<dbReference type="RefSeq" id="XP_022462926.1">
    <property type="nucleotide sequence ID" value="XM_022611525.1"/>
</dbReference>
<dbReference type="CDD" id="cd00067">
    <property type="entry name" value="GAL4"/>
    <property type="match status" value="1"/>
</dbReference>
<feature type="domain" description="Zn(2)-C6 fungal-type" evidence="9">
    <location>
        <begin position="62"/>
        <end position="95"/>
    </location>
</feature>
<proteinExistence type="predicted"/>
<dbReference type="InterPro" id="IPR001138">
    <property type="entry name" value="Zn2Cys6_DnaBD"/>
</dbReference>
<dbReference type="PROSITE" id="PS00463">
    <property type="entry name" value="ZN2_CY6_FUNGAL_1"/>
    <property type="match status" value="1"/>
</dbReference>
<organism evidence="10 11">
    <name type="scientific">Huiozyma naganishii (strain ATCC MYA-139 / BCRC 22969 / CBS 8797 / KCTC 17520 / NBRC 10181 / NCYC 3082 / Yp74L-3)</name>
    <name type="common">Yeast</name>
    <name type="synonym">Kazachstania naganishii</name>
    <dbReference type="NCBI Taxonomy" id="1071383"/>
    <lineage>
        <taxon>Eukaryota</taxon>
        <taxon>Fungi</taxon>
        <taxon>Dikarya</taxon>
        <taxon>Ascomycota</taxon>
        <taxon>Saccharomycotina</taxon>
        <taxon>Saccharomycetes</taxon>
        <taxon>Saccharomycetales</taxon>
        <taxon>Saccharomycetaceae</taxon>
        <taxon>Huiozyma</taxon>
    </lineage>
</organism>
<reference evidence="11" key="2">
    <citation type="submission" date="2012-08" db="EMBL/GenBank/DDBJ databases">
        <title>Genome sequence of Kazachstania naganishii.</title>
        <authorList>
            <person name="Gordon J.L."/>
            <person name="Armisen D."/>
            <person name="Proux-Wera E."/>
            <person name="OhEigeartaigh S.S."/>
            <person name="Byrne K.P."/>
            <person name="Wolfe K.H."/>
        </authorList>
    </citation>
    <scope>NUCLEOTIDE SEQUENCE [LARGE SCALE GENOMIC DNA]</scope>
    <source>
        <strain evidence="11">ATCC MYA-139 / BCRC 22969 / CBS 8797 / CCRC 22969 / KCTC 17520 / NBRC 10181 / NCYC 3082</strain>
    </source>
</reference>
<evidence type="ECO:0000256" key="2">
    <source>
        <dbReference type="ARBA" id="ARBA00022723"/>
    </source>
</evidence>
<dbReference type="HOGENOM" id="CLU_010150_0_0_1"/>
<dbReference type="Pfam" id="PF00172">
    <property type="entry name" value="Zn_clus"/>
    <property type="match status" value="1"/>
</dbReference>
<feature type="region of interest" description="Disordered" evidence="8">
    <location>
        <begin position="1"/>
        <end position="47"/>
    </location>
</feature>
<gene>
    <name evidence="10" type="primary">KNAG0B02380</name>
    <name evidence="10" type="ordered locus">KNAG_0B02380</name>
</gene>
<comment type="subcellular location">
    <subcellularLocation>
        <location evidence="1">Nucleus</location>
    </subcellularLocation>
</comment>
<keyword evidence="5" id="KW-0238">DNA-binding</keyword>
<evidence type="ECO:0000313" key="10">
    <source>
        <dbReference type="EMBL" id="CCK68680.1"/>
    </source>
</evidence>
<feature type="compositionally biased region" description="Polar residues" evidence="8">
    <location>
        <begin position="29"/>
        <end position="47"/>
    </location>
</feature>
<dbReference type="Pfam" id="PF04082">
    <property type="entry name" value="Fungal_trans"/>
    <property type="match status" value="1"/>
</dbReference>
<dbReference type="PROSITE" id="PS50048">
    <property type="entry name" value="ZN2_CY6_FUNGAL_2"/>
    <property type="match status" value="1"/>
</dbReference>
<dbReference type="STRING" id="1071383.J7R1I7"/>
<dbReference type="GO" id="GO:0005634">
    <property type="term" value="C:nucleus"/>
    <property type="evidence" value="ECO:0007669"/>
    <property type="project" value="UniProtKB-SubCell"/>
</dbReference>
<evidence type="ECO:0000256" key="1">
    <source>
        <dbReference type="ARBA" id="ARBA00004123"/>
    </source>
</evidence>
<evidence type="ECO:0000256" key="7">
    <source>
        <dbReference type="ARBA" id="ARBA00023242"/>
    </source>
</evidence>
<dbReference type="AlphaFoldDB" id="J7R1I7"/>
<dbReference type="SMART" id="SM00066">
    <property type="entry name" value="GAL4"/>
    <property type="match status" value="1"/>
</dbReference>
<dbReference type="OMA" id="LVWCVHE"/>
<keyword evidence="6" id="KW-0804">Transcription</keyword>
<evidence type="ECO:0000313" key="11">
    <source>
        <dbReference type="Proteomes" id="UP000006310"/>
    </source>
</evidence>
<evidence type="ECO:0000256" key="4">
    <source>
        <dbReference type="ARBA" id="ARBA00023015"/>
    </source>
</evidence>
<accession>J7R1I7</accession>
<dbReference type="FunFam" id="4.10.240.10:FF:000003">
    <property type="entry name" value="C6 transcription factor (Leu3)"/>
    <property type="match status" value="1"/>
</dbReference>
<dbReference type="GO" id="GO:0001216">
    <property type="term" value="F:DNA-binding transcription activator activity"/>
    <property type="evidence" value="ECO:0007669"/>
    <property type="project" value="UniProtKB-ARBA"/>
</dbReference>
<dbReference type="CDD" id="cd12148">
    <property type="entry name" value="fungal_TF_MHR"/>
    <property type="match status" value="1"/>
</dbReference>
<feature type="region of interest" description="Disordered" evidence="8">
    <location>
        <begin position="999"/>
        <end position="1021"/>
    </location>
</feature>
<evidence type="ECO:0000259" key="9">
    <source>
        <dbReference type="PROSITE" id="PS50048"/>
    </source>
</evidence>
<dbReference type="EMBL" id="HE978315">
    <property type="protein sequence ID" value="CCK68680.1"/>
    <property type="molecule type" value="Genomic_DNA"/>
</dbReference>
<name>J7R1I7_HUIN7</name>
<keyword evidence="4" id="KW-0805">Transcription regulation</keyword>
<feature type="compositionally biased region" description="Polar residues" evidence="8">
    <location>
        <begin position="887"/>
        <end position="900"/>
    </location>
</feature>
<dbReference type="GO" id="GO:0000976">
    <property type="term" value="F:transcription cis-regulatory region binding"/>
    <property type="evidence" value="ECO:0007669"/>
    <property type="project" value="TreeGrafter"/>
</dbReference>
<dbReference type="Proteomes" id="UP000006310">
    <property type="component" value="Chromosome 2"/>
</dbReference>
<evidence type="ECO:0000256" key="5">
    <source>
        <dbReference type="ARBA" id="ARBA00023125"/>
    </source>
</evidence>
<keyword evidence="2" id="KW-0479">Metal-binding</keyword>
<protein>
    <recommendedName>
        <fullName evidence="9">Zn(2)-C6 fungal-type domain-containing protein</fullName>
    </recommendedName>
</protein>
<feature type="compositionally biased region" description="Polar residues" evidence="8">
    <location>
        <begin position="182"/>
        <end position="196"/>
    </location>
</feature>
<keyword evidence="3" id="KW-0862">Zinc</keyword>
<evidence type="ECO:0000256" key="3">
    <source>
        <dbReference type="ARBA" id="ARBA00022833"/>
    </source>
</evidence>
<dbReference type="InterPro" id="IPR007219">
    <property type="entry name" value="XnlR_reg_dom"/>
</dbReference>
<feature type="region of interest" description="Disordered" evidence="8">
    <location>
        <begin position="167"/>
        <end position="196"/>
    </location>
</feature>
<dbReference type="InterPro" id="IPR051089">
    <property type="entry name" value="prtT"/>
</dbReference>